<name>A0AA42U587_ACIJO</name>
<gene>
    <name evidence="2" type="ORF">N5I27_03935</name>
</gene>
<evidence type="ECO:0000313" key="2">
    <source>
        <dbReference type="EMBL" id="MDH1437576.1"/>
    </source>
</evidence>
<sequence>MSTQKNLKNWELKNNSLKERIEFLMTPEELEKPYSFASRVGLPKGTFTGIWVNGRQSLHKSTIDRICQATGANAGWLATGHGQPYDIDVEEETNQRSTANHVAGVSALSVNVKEKEELNEDLMEQLESHTLDSSLLQQAFDTLDQALKTTGRVMQSKGRSRFVATVYASLKENEEMDTEVLQDCILTVEEALKSTRRYMSPKAKTDLILVIYELYSGNASYKEAMTSTINQLIRSVS</sequence>
<dbReference type="EMBL" id="JAOCIL010000001">
    <property type="protein sequence ID" value="MDH1437576.1"/>
    <property type="molecule type" value="Genomic_DNA"/>
</dbReference>
<dbReference type="RefSeq" id="WP_279746460.1">
    <property type="nucleotide sequence ID" value="NZ_JAOCIL010000001.1"/>
</dbReference>
<evidence type="ECO:0000256" key="1">
    <source>
        <dbReference type="SAM" id="Coils"/>
    </source>
</evidence>
<evidence type="ECO:0000313" key="3">
    <source>
        <dbReference type="Proteomes" id="UP001161567"/>
    </source>
</evidence>
<dbReference type="Proteomes" id="UP001161567">
    <property type="component" value="Unassembled WGS sequence"/>
</dbReference>
<accession>A0AA42U587</accession>
<protein>
    <submittedName>
        <fullName evidence="2">Helix-turn-helix domain containing protein</fullName>
    </submittedName>
</protein>
<proteinExistence type="predicted"/>
<feature type="coiled-coil region" evidence="1">
    <location>
        <begin position="105"/>
        <end position="132"/>
    </location>
</feature>
<reference evidence="2" key="1">
    <citation type="submission" date="2022-09" db="EMBL/GenBank/DDBJ databases">
        <title>Intensive care unit water sources are persistently colonized with multi-drug resistant bacteria and are the site of extensive horizontal gene transfer of antibiotic resistance genes.</title>
        <authorList>
            <person name="Diorio-Toth L."/>
        </authorList>
    </citation>
    <scope>NUCLEOTIDE SEQUENCE</scope>
    <source>
        <strain evidence="2">GD03725</strain>
    </source>
</reference>
<organism evidence="2 3">
    <name type="scientific">Acinetobacter johnsonii</name>
    <dbReference type="NCBI Taxonomy" id="40214"/>
    <lineage>
        <taxon>Bacteria</taxon>
        <taxon>Pseudomonadati</taxon>
        <taxon>Pseudomonadota</taxon>
        <taxon>Gammaproteobacteria</taxon>
        <taxon>Moraxellales</taxon>
        <taxon>Moraxellaceae</taxon>
        <taxon>Acinetobacter</taxon>
    </lineage>
</organism>
<comment type="caution">
    <text evidence="2">The sequence shown here is derived from an EMBL/GenBank/DDBJ whole genome shotgun (WGS) entry which is preliminary data.</text>
</comment>
<dbReference type="AlphaFoldDB" id="A0AA42U587"/>
<keyword evidence="1" id="KW-0175">Coiled coil</keyword>